<dbReference type="PANTHER" id="PTHR10622:SF12">
    <property type="entry name" value="HET DOMAIN-CONTAINING PROTEIN"/>
    <property type="match status" value="1"/>
</dbReference>
<feature type="domain" description="Heterokaryon incompatibility" evidence="1">
    <location>
        <begin position="22"/>
        <end position="119"/>
    </location>
</feature>
<gene>
    <name evidence="3" type="ORF">DHEL01_v204241</name>
</gene>
<dbReference type="PANTHER" id="PTHR10622">
    <property type="entry name" value="HET DOMAIN-CONTAINING PROTEIN"/>
    <property type="match status" value="1"/>
</dbReference>
<dbReference type="InterPro" id="IPR010730">
    <property type="entry name" value="HET"/>
</dbReference>
<protein>
    <submittedName>
        <fullName evidence="3">HET domain-containing protein</fullName>
    </submittedName>
</protein>
<organism evidence="3 4">
    <name type="scientific">Diaporthe helianthi</name>
    <dbReference type="NCBI Taxonomy" id="158607"/>
    <lineage>
        <taxon>Eukaryota</taxon>
        <taxon>Fungi</taxon>
        <taxon>Dikarya</taxon>
        <taxon>Ascomycota</taxon>
        <taxon>Pezizomycotina</taxon>
        <taxon>Sordariomycetes</taxon>
        <taxon>Sordariomycetidae</taxon>
        <taxon>Diaporthales</taxon>
        <taxon>Diaporthaceae</taxon>
        <taxon>Diaporthe</taxon>
    </lineage>
</organism>
<comment type="caution">
    <text evidence="3">The sequence shown here is derived from an EMBL/GenBank/DDBJ whole genome shotgun (WGS) entry which is preliminary data.</text>
</comment>
<keyword evidence="4" id="KW-1185">Reference proteome</keyword>
<dbReference type="Pfam" id="PF06985">
    <property type="entry name" value="HET"/>
    <property type="match status" value="1"/>
</dbReference>
<proteinExistence type="predicted"/>
<dbReference type="InParanoid" id="A0A2P5I4C2"/>
<dbReference type="EMBL" id="MAVT02000276">
    <property type="protein sequence ID" value="POS77362.1"/>
    <property type="molecule type" value="Genomic_DNA"/>
</dbReference>
<dbReference type="STRING" id="158607.A0A2P5I4C2"/>
<evidence type="ECO:0000259" key="2">
    <source>
        <dbReference type="Pfam" id="PF26640"/>
    </source>
</evidence>
<evidence type="ECO:0000259" key="1">
    <source>
        <dbReference type="Pfam" id="PF06985"/>
    </source>
</evidence>
<evidence type="ECO:0000313" key="3">
    <source>
        <dbReference type="EMBL" id="POS77362.1"/>
    </source>
</evidence>
<evidence type="ECO:0000313" key="4">
    <source>
        <dbReference type="Proteomes" id="UP000094444"/>
    </source>
</evidence>
<sequence length="300" mass="34152">MWLINVRTRQLEDFFGLEVPPYAILSHTWVHGEEVTFQEMRHPETLGPTDADVLSKLKIGWHKIDHTCQEAARTGLEYAWVDTCCIDKSSSAELSEAINSMFRWYRRAAVCYVFLSDLGDFSEPGDRARDGPGDLGCCCVKKCRWFTRSWTLQELIAPRRMLFFDKEWRFCFTKDGESEALSRITGIDVAVLRHERDLSSVSVAQKMSWAAGREATRKEDLAYSLLGIFGINMPMLYGEEERAFLRLQAEIISSCPDTTIFAWARERQDDPEDASQDPSNTYSGVMAPSPAAFRLLCKGS</sequence>
<name>A0A2P5I4C2_DIAHE</name>
<dbReference type="Pfam" id="PF26640">
    <property type="entry name" value="DUF8212"/>
    <property type="match status" value="1"/>
</dbReference>
<dbReference type="AlphaFoldDB" id="A0A2P5I4C2"/>
<dbReference type="InterPro" id="IPR058525">
    <property type="entry name" value="DUF8212"/>
</dbReference>
<accession>A0A2P5I4C2</accession>
<dbReference type="OrthoDB" id="20872at2759"/>
<reference evidence="3" key="1">
    <citation type="submission" date="2017-09" db="EMBL/GenBank/DDBJ databases">
        <title>Polyketide synthases of a Diaporthe helianthi virulent isolate.</title>
        <authorList>
            <person name="Baroncelli R."/>
        </authorList>
    </citation>
    <scope>NUCLEOTIDE SEQUENCE [LARGE SCALE GENOMIC DNA]</scope>
    <source>
        <strain evidence="3">7/96</strain>
    </source>
</reference>
<feature type="domain" description="DUF8212" evidence="2">
    <location>
        <begin position="242"/>
        <end position="272"/>
    </location>
</feature>
<dbReference type="Proteomes" id="UP000094444">
    <property type="component" value="Unassembled WGS sequence"/>
</dbReference>